<dbReference type="RefSeq" id="WP_048246444.1">
    <property type="nucleotide sequence ID" value="NZ_LDWR01000024.1"/>
</dbReference>
<dbReference type="Proteomes" id="UP000036338">
    <property type="component" value="Unassembled WGS sequence"/>
</dbReference>
<evidence type="ECO:0000313" key="2">
    <source>
        <dbReference type="Proteomes" id="UP000036338"/>
    </source>
</evidence>
<name>A0A0J5WQS8_BURCE</name>
<sequence>MNYNTEELMIDGIKDDYFAMTNRDGFSPQIVVYTNEGDRLFSLPGDWNAEQINIAIGVFERGERSGEKRGIAMAQRTMRDALGIIH</sequence>
<comment type="caution">
    <text evidence="1">The sequence shown here is derived from an EMBL/GenBank/DDBJ whole genome shotgun (WGS) entry which is preliminary data.</text>
</comment>
<organism evidence="1 2">
    <name type="scientific">Burkholderia cepacia</name>
    <name type="common">Pseudomonas cepacia</name>
    <dbReference type="NCBI Taxonomy" id="292"/>
    <lineage>
        <taxon>Bacteria</taxon>
        <taxon>Pseudomonadati</taxon>
        <taxon>Pseudomonadota</taxon>
        <taxon>Betaproteobacteria</taxon>
        <taxon>Burkholderiales</taxon>
        <taxon>Burkholderiaceae</taxon>
        <taxon>Burkholderia</taxon>
        <taxon>Burkholderia cepacia complex</taxon>
    </lineage>
</organism>
<dbReference type="AlphaFoldDB" id="A0A0J5WQS8"/>
<protein>
    <submittedName>
        <fullName evidence="1">Uncharacterized protein</fullName>
    </submittedName>
</protein>
<proteinExistence type="predicted"/>
<dbReference type="EMBL" id="LDWR01000024">
    <property type="protein sequence ID" value="KML57059.1"/>
    <property type="molecule type" value="Genomic_DNA"/>
</dbReference>
<accession>A0A0J5WQS8</accession>
<dbReference type="PATRIC" id="fig|292.27.peg.2976"/>
<evidence type="ECO:0000313" key="1">
    <source>
        <dbReference type="EMBL" id="KML57059.1"/>
    </source>
</evidence>
<reference evidence="1 2" key="1">
    <citation type="submission" date="2015-05" db="EMBL/GenBank/DDBJ databases">
        <title>Draft genome of Burkholderia cepacia LK29.</title>
        <authorList>
            <person name="Chan X.Y."/>
        </authorList>
    </citation>
    <scope>NUCLEOTIDE SEQUENCE [LARGE SCALE GENOMIC DNA]</scope>
    <source>
        <strain evidence="1 2">LK29</strain>
    </source>
</reference>
<gene>
    <name evidence="1" type="ORF">VL15_15185</name>
</gene>